<dbReference type="PROSITE" id="PS50088">
    <property type="entry name" value="ANK_REPEAT"/>
    <property type="match status" value="2"/>
</dbReference>
<protein>
    <submittedName>
        <fullName evidence="6">Transcriptional regulator swi6</fullName>
    </submittedName>
</protein>
<organism evidence="6 7">
    <name type="scientific">Rhizophlyctis rosea</name>
    <dbReference type="NCBI Taxonomy" id="64517"/>
    <lineage>
        <taxon>Eukaryota</taxon>
        <taxon>Fungi</taxon>
        <taxon>Fungi incertae sedis</taxon>
        <taxon>Chytridiomycota</taxon>
        <taxon>Chytridiomycota incertae sedis</taxon>
        <taxon>Chytridiomycetes</taxon>
        <taxon>Rhizophlyctidales</taxon>
        <taxon>Rhizophlyctidaceae</taxon>
        <taxon>Rhizophlyctis</taxon>
    </lineage>
</organism>
<dbReference type="AlphaFoldDB" id="A0AAD5WYI7"/>
<dbReference type="InterPro" id="IPR002110">
    <property type="entry name" value="Ankyrin_rpt"/>
</dbReference>
<dbReference type="SMART" id="SM01252">
    <property type="entry name" value="KilA-N"/>
    <property type="match status" value="1"/>
</dbReference>
<evidence type="ECO:0000313" key="7">
    <source>
        <dbReference type="Proteomes" id="UP001212841"/>
    </source>
</evidence>
<evidence type="ECO:0000256" key="3">
    <source>
        <dbReference type="PROSITE-ProRule" id="PRU00023"/>
    </source>
</evidence>
<feature type="non-terminal residue" evidence="6">
    <location>
        <position position="1"/>
    </location>
</feature>
<dbReference type="InterPro" id="IPR036770">
    <property type="entry name" value="Ankyrin_rpt-contain_sf"/>
</dbReference>
<feature type="non-terminal residue" evidence="6">
    <location>
        <position position="408"/>
    </location>
</feature>
<dbReference type="PANTHER" id="PTHR43828">
    <property type="entry name" value="ASPARAGINASE"/>
    <property type="match status" value="1"/>
</dbReference>
<keyword evidence="7" id="KW-1185">Reference proteome</keyword>
<accession>A0AAD5WYI7</accession>
<feature type="repeat" description="ANK" evidence="3">
    <location>
        <begin position="241"/>
        <end position="273"/>
    </location>
</feature>
<evidence type="ECO:0000256" key="4">
    <source>
        <dbReference type="SAM" id="MobiDB-lite"/>
    </source>
</evidence>
<evidence type="ECO:0000313" key="6">
    <source>
        <dbReference type="EMBL" id="KAJ3026509.1"/>
    </source>
</evidence>
<dbReference type="PROSITE" id="PS51299">
    <property type="entry name" value="HTH_APSES"/>
    <property type="match status" value="1"/>
</dbReference>
<dbReference type="FunFam" id="3.10.260.10:FF:000001">
    <property type="entry name" value="APSES transcription factor (MbpA)"/>
    <property type="match status" value="1"/>
</dbReference>
<dbReference type="EMBL" id="JADGJD010002995">
    <property type="protein sequence ID" value="KAJ3026509.1"/>
    <property type="molecule type" value="Genomic_DNA"/>
</dbReference>
<dbReference type="SUPFAM" id="SSF54616">
    <property type="entry name" value="DNA-binding domain of Mlu1-box binding protein MBP1"/>
    <property type="match status" value="1"/>
</dbReference>
<dbReference type="InterPro" id="IPR051642">
    <property type="entry name" value="SWI6-like"/>
</dbReference>
<feature type="compositionally biased region" description="Basic and acidic residues" evidence="4">
    <location>
        <begin position="179"/>
        <end position="193"/>
    </location>
</feature>
<gene>
    <name evidence="6" type="primary">SWI6_4</name>
    <name evidence="6" type="ORF">HK097_006355</name>
</gene>
<dbReference type="InterPro" id="IPR003163">
    <property type="entry name" value="Tscrpt_reg_HTH_APSES-type"/>
</dbReference>
<sequence>GAKIPTNILHIYGATYSGIHVYEMLCKNVAVMRRKSDSWLNATQILKVAQIEKGKRTKILEKEIMIGQHEKVQGGYGKYQGTWVPFGRGVEIARQYGVEGLLQPLINFEPPPEGHEDTTPTKEQVNAAHKELLRKTGGMPMKKEGSIGIKRKKYDSSKLSEMTLGETDDDRSESPDVEVLSREASPEGERKRMKMEETFGNPSRHRAALLQMFVESDPDYKPDILVRPPPDLDVNLVIDDLGHTCTHWASALARIPILRHLVDRGADVRGPNNFGETALIRAVLVTNNYDSQTFTDLLEYLHPSITQIDSKGRTVLHHIASTTGMKGRARAARYYMECVLEWIARRMDGSFSSLVNVQDKSGDTALNIAARIGERNLMVQLLDVGADGWIANRALLRPADFGFDDLIG</sequence>
<dbReference type="PROSITE" id="PS50297">
    <property type="entry name" value="ANK_REP_REGION"/>
    <property type="match status" value="1"/>
</dbReference>
<dbReference type="PANTHER" id="PTHR43828:SF3">
    <property type="entry name" value="CHROMO DOMAIN-CONTAINING PROTEIN"/>
    <property type="match status" value="1"/>
</dbReference>
<evidence type="ECO:0000256" key="2">
    <source>
        <dbReference type="ARBA" id="ARBA00023043"/>
    </source>
</evidence>
<keyword evidence="1" id="KW-0677">Repeat</keyword>
<feature type="repeat" description="ANK" evidence="3">
    <location>
        <begin position="361"/>
        <end position="393"/>
    </location>
</feature>
<dbReference type="SMART" id="SM00248">
    <property type="entry name" value="ANK"/>
    <property type="match status" value="2"/>
</dbReference>
<keyword evidence="2 3" id="KW-0040">ANK repeat</keyword>
<proteinExistence type="predicted"/>
<dbReference type="GO" id="GO:0001228">
    <property type="term" value="F:DNA-binding transcription activator activity, RNA polymerase II-specific"/>
    <property type="evidence" value="ECO:0007669"/>
    <property type="project" value="UniProtKB-ARBA"/>
</dbReference>
<dbReference type="Pfam" id="PF04383">
    <property type="entry name" value="KilA-N"/>
    <property type="match status" value="1"/>
</dbReference>
<dbReference type="GO" id="GO:0003677">
    <property type="term" value="F:DNA binding"/>
    <property type="evidence" value="ECO:0007669"/>
    <property type="project" value="InterPro"/>
</dbReference>
<dbReference type="InterPro" id="IPR036887">
    <property type="entry name" value="HTH_APSES_sf"/>
</dbReference>
<dbReference type="InterPro" id="IPR018004">
    <property type="entry name" value="KilA/APSES_HTH"/>
</dbReference>
<dbReference type="Gene3D" id="3.10.260.10">
    <property type="entry name" value="Transcription regulator HTH, APSES-type DNA-binding domain"/>
    <property type="match status" value="1"/>
</dbReference>
<dbReference type="Gene3D" id="1.25.40.20">
    <property type="entry name" value="Ankyrin repeat-containing domain"/>
    <property type="match status" value="1"/>
</dbReference>
<feature type="domain" description="HTH APSES-type" evidence="5">
    <location>
        <begin position="11"/>
        <end position="117"/>
    </location>
</feature>
<dbReference type="GO" id="GO:0033309">
    <property type="term" value="C:SBF transcription complex"/>
    <property type="evidence" value="ECO:0007669"/>
    <property type="project" value="TreeGrafter"/>
</dbReference>
<name>A0AAD5WYI7_9FUNG</name>
<dbReference type="Proteomes" id="UP001212841">
    <property type="component" value="Unassembled WGS sequence"/>
</dbReference>
<dbReference type="GO" id="GO:0030907">
    <property type="term" value="C:MBF transcription complex"/>
    <property type="evidence" value="ECO:0007669"/>
    <property type="project" value="TreeGrafter"/>
</dbReference>
<evidence type="ECO:0000259" key="5">
    <source>
        <dbReference type="PROSITE" id="PS51299"/>
    </source>
</evidence>
<evidence type="ECO:0000256" key="1">
    <source>
        <dbReference type="ARBA" id="ARBA00022737"/>
    </source>
</evidence>
<feature type="region of interest" description="Disordered" evidence="4">
    <location>
        <begin position="158"/>
        <end position="193"/>
    </location>
</feature>
<dbReference type="SUPFAM" id="SSF48403">
    <property type="entry name" value="Ankyrin repeat"/>
    <property type="match status" value="1"/>
</dbReference>
<comment type="caution">
    <text evidence="6">The sequence shown here is derived from an EMBL/GenBank/DDBJ whole genome shotgun (WGS) entry which is preliminary data.</text>
</comment>
<reference evidence="6" key="1">
    <citation type="submission" date="2020-05" db="EMBL/GenBank/DDBJ databases">
        <title>Phylogenomic resolution of chytrid fungi.</title>
        <authorList>
            <person name="Stajich J.E."/>
            <person name="Amses K."/>
            <person name="Simmons R."/>
            <person name="Seto K."/>
            <person name="Myers J."/>
            <person name="Bonds A."/>
            <person name="Quandt C.A."/>
            <person name="Barry K."/>
            <person name="Liu P."/>
            <person name="Grigoriev I."/>
            <person name="Longcore J.E."/>
            <person name="James T.Y."/>
        </authorList>
    </citation>
    <scope>NUCLEOTIDE SEQUENCE</scope>
    <source>
        <strain evidence="6">JEL0318</strain>
    </source>
</reference>